<evidence type="ECO:0000256" key="1">
    <source>
        <dbReference type="ARBA" id="ARBA00022679"/>
    </source>
</evidence>
<dbReference type="GO" id="GO:0006633">
    <property type="term" value="P:fatty acid biosynthetic process"/>
    <property type="evidence" value="ECO:0007669"/>
    <property type="project" value="TreeGrafter"/>
</dbReference>
<gene>
    <name evidence="3" type="ORF">SDC9_51189</name>
</gene>
<organism evidence="3">
    <name type="scientific">bioreactor metagenome</name>
    <dbReference type="NCBI Taxonomy" id="1076179"/>
    <lineage>
        <taxon>unclassified sequences</taxon>
        <taxon>metagenomes</taxon>
        <taxon>ecological metagenomes</taxon>
    </lineage>
</organism>
<dbReference type="GO" id="GO:0004315">
    <property type="term" value="F:3-oxoacyl-[acyl-carrier-protein] synthase activity"/>
    <property type="evidence" value="ECO:0007669"/>
    <property type="project" value="TreeGrafter"/>
</dbReference>
<name>A0A644WN72_9ZZZZ</name>
<evidence type="ECO:0000259" key="2">
    <source>
        <dbReference type="Pfam" id="PF00109"/>
    </source>
</evidence>
<dbReference type="PANTHER" id="PTHR11712">
    <property type="entry name" value="POLYKETIDE SYNTHASE-RELATED"/>
    <property type="match status" value="1"/>
</dbReference>
<dbReference type="GO" id="GO:0005829">
    <property type="term" value="C:cytosol"/>
    <property type="evidence" value="ECO:0007669"/>
    <property type="project" value="TreeGrafter"/>
</dbReference>
<protein>
    <recommendedName>
        <fullName evidence="2">Beta-ketoacyl synthase-like N-terminal domain-containing protein</fullName>
    </recommendedName>
</protein>
<dbReference type="AlphaFoldDB" id="A0A644WN72"/>
<keyword evidence="1" id="KW-0808">Transferase</keyword>
<reference evidence="3" key="1">
    <citation type="submission" date="2019-08" db="EMBL/GenBank/DDBJ databases">
        <authorList>
            <person name="Kucharzyk K."/>
            <person name="Murdoch R.W."/>
            <person name="Higgins S."/>
            <person name="Loffler F."/>
        </authorList>
    </citation>
    <scope>NUCLEOTIDE SEQUENCE</scope>
</reference>
<evidence type="ECO:0000313" key="3">
    <source>
        <dbReference type="EMBL" id="MPM04908.1"/>
    </source>
</evidence>
<proteinExistence type="predicted"/>
<dbReference type="Pfam" id="PF00109">
    <property type="entry name" value="ketoacyl-synt"/>
    <property type="match status" value="1"/>
</dbReference>
<dbReference type="InterPro" id="IPR000794">
    <property type="entry name" value="Beta-ketoacyl_synthase"/>
</dbReference>
<sequence length="101" mass="11154">MTRGNRRVSPFMIPMLISNMAADIIAIKTGFKGPSYSPVLICATSNQAIGEGFLTIKHGYTDAVIAVELQLIHLHFLNLPICVQCPQIMNIQNRHVVHLIS</sequence>
<dbReference type="EMBL" id="VSSQ01001081">
    <property type="protein sequence ID" value="MPM04908.1"/>
    <property type="molecule type" value="Genomic_DNA"/>
</dbReference>
<dbReference type="InterPro" id="IPR016039">
    <property type="entry name" value="Thiolase-like"/>
</dbReference>
<feature type="domain" description="Beta-ketoacyl synthase-like N-terminal" evidence="2">
    <location>
        <begin position="4"/>
        <end position="67"/>
    </location>
</feature>
<dbReference type="Gene3D" id="3.40.47.10">
    <property type="match status" value="1"/>
</dbReference>
<comment type="caution">
    <text evidence="3">The sequence shown here is derived from an EMBL/GenBank/DDBJ whole genome shotgun (WGS) entry which is preliminary data.</text>
</comment>
<dbReference type="InterPro" id="IPR014030">
    <property type="entry name" value="Ketoacyl_synth_N"/>
</dbReference>
<dbReference type="SUPFAM" id="SSF53901">
    <property type="entry name" value="Thiolase-like"/>
    <property type="match status" value="1"/>
</dbReference>
<dbReference type="PANTHER" id="PTHR11712:SF336">
    <property type="entry name" value="3-OXOACYL-[ACYL-CARRIER-PROTEIN] SYNTHASE, MITOCHONDRIAL"/>
    <property type="match status" value="1"/>
</dbReference>
<accession>A0A644WN72</accession>